<dbReference type="GO" id="GO:0000981">
    <property type="term" value="F:DNA-binding transcription factor activity, RNA polymerase II-specific"/>
    <property type="evidence" value="ECO:0007669"/>
    <property type="project" value="TreeGrafter"/>
</dbReference>
<feature type="region of interest" description="Disordered" evidence="8">
    <location>
        <begin position="1"/>
        <end position="49"/>
    </location>
</feature>
<feature type="region of interest" description="Disordered" evidence="8">
    <location>
        <begin position="242"/>
        <end position="297"/>
    </location>
</feature>
<dbReference type="STRING" id="1071380.I2H921"/>
<accession>I2H921</accession>
<dbReference type="SMART" id="SM00426">
    <property type="entry name" value="TEA"/>
    <property type="match status" value="1"/>
</dbReference>
<name>I2H921_HENB6</name>
<evidence type="ECO:0000256" key="2">
    <source>
        <dbReference type="ARBA" id="ARBA00008421"/>
    </source>
</evidence>
<dbReference type="GO" id="GO:0000978">
    <property type="term" value="F:RNA polymerase II cis-regulatory region sequence-specific DNA binding"/>
    <property type="evidence" value="ECO:0007669"/>
    <property type="project" value="TreeGrafter"/>
</dbReference>
<dbReference type="InParanoid" id="I2H921"/>
<gene>
    <name evidence="10" type="primary">TBLA0I02150</name>
    <name evidence="10" type="ORF">TBLA_0I02150</name>
</gene>
<dbReference type="eggNOG" id="KOG3841">
    <property type="taxonomic scope" value="Eukaryota"/>
</dbReference>
<evidence type="ECO:0000313" key="11">
    <source>
        <dbReference type="Proteomes" id="UP000002866"/>
    </source>
</evidence>
<evidence type="ECO:0000256" key="7">
    <source>
        <dbReference type="SAM" id="Coils"/>
    </source>
</evidence>
<dbReference type="GO" id="GO:0005667">
    <property type="term" value="C:transcription regulator complex"/>
    <property type="evidence" value="ECO:0007669"/>
    <property type="project" value="TreeGrafter"/>
</dbReference>
<keyword evidence="7" id="KW-0175">Coiled coil</keyword>
<dbReference type="Pfam" id="PF01285">
    <property type="entry name" value="TEA"/>
    <property type="match status" value="1"/>
</dbReference>
<feature type="coiled-coil region" evidence="7">
    <location>
        <begin position="367"/>
        <end position="394"/>
    </location>
</feature>
<comment type="subcellular location">
    <subcellularLocation>
        <location evidence="1">Nucleus</location>
    </subcellularLocation>
</comment>
<dbReference type="InterPro" id="IPR050937">
    <property type="entry name" value="TEC1_TEAD_TF"/>
</dbReference>
<feature type="compositionally biased region" description="Polar residues" evidence="8">
    <location>
        <begin position="35"/>
        <end position="49"/>
    </location>
</feature>
<keyword evidence="4" id="KW-0804">Transcription</keyword>
<dbReference type="PANTHER" id="PTHR11834">
    <property type="entry name" value="TRANSCRIPTIONAL ENHANCER FACTOR TEF RELATED"/>
    <property type="match status" value="1"/>
</dbReference>
<dbReference type="GeneID" id="14498050"/>
<proteinExistence type="inferred from homology"/>
<feature type="compositionally biased region" description="Polar residues" evidence="8">
    <location>
        <begin position="660"/>
        <end position="693"/>
    </location>
</feature>
<evidence type="ECO:0000259" key="9">
    <source>
        <dbReference type="PROSITE" id="PS51088"/>
    </source>
</evidence>
<feature type="compositionally biased region" description="Polar residues" evidence="8">
    <location>
        <begin position="271"/>
        <end position="292"/>
    </location>
</feature>
<protein>
    <recommendedName>
        <fullName evidence="9">TEA domain-containing protein</fullName>
    </recommendedName>
</protein>
<organism evidence="10 11">
    <name type="scientific">Henningerozyma blattae (strain ATCC 34711 / CBS 6284 / DSM 70876 / NBRC 10599 / NRRL Y-10934 / UCD 77-7)</name>
    <name type="common">Yeast</name>
    <name type="synonym">Tetrapisispora blattae</name>
    <dbReference type="NCBI Taxonomy" id="1071380"/>
    <lineage>
        <taxon>Eukaryota</taxon>
        <taxon>Fungi</taxon>
        <taxon>Dikarya</taxon>
        <taxon>Ascomycota</taxon>
        <taxon>Saccharomycotina</taxon>
        <taxon>Saccharomycetes</taxon>
        <taxon>Saccharomycetales</taxon>
        <taxon>Saccharomycetaceae</taxon>
        <taxon>Henningerozyma</taxon>
    </lineage>
</organism>
<dbReference type="InterPro" id="IPR000818">
    <property type="entry name" value="TEA/ATTS_dom"/>
</dbReference>
<dbReference type="RefSeq" id="XP_004182392.1">
    <property type="nucleotide sequence ID" value="XM_004182344.1"/>
</dbReference>
<dbReference type="PANTHER" id="PTHR11834:SF0">
    <property type="entry name" value="PROTEIN SCALLOPED"/>
    <property type="match status" value="1"/>
</dbReference>
<dbReference type="PROSITE" id="PS51088">
    <property type="entry name" value="TEA_2"/>
    <property type="match status" value="1"/>
</dbReference>
<feature type="compositionally biased region" description="Low complexity" evidence="8">
    <location>
        <begin position="728"/>
        <end position="742"/>
    </location>
</feature>
<reference evidence="10 11" key="1">
    <citation type="journal article" date="2011" name="Proc. Natl. Acad. Sci. U.S.A.">
        <title>Evolutionary erosion of yeast sex chromosomes by mating-type switching accidents.</title>
        <authorList>
            <person name="Gordon J.L."/>
            <person name="Armisen D."/>
            <person name="Proux-Wera E."/>
            <person name="Oheigeartaigh S.S."/>
            <person name="Byrne K.P."/>
            <person name="Wolfe K.H."/>
        </authorList>
    </citation>
    <scope>NUCLEOTIDE SEQUENCE [LARGE SCALE GENOMIC DNA]</scope>
    <source>
        <strain evidence="11">ATCC 34711 / CBS 6284 / DSM 70876 / NBRC 10599 / NRRL Y-10934 / UCD 77-7</strain>
    </source>
</reference>
<evidence type="ECO:0000313" key="10">
    <source>
        <dbReference type="EMBL" id="CCH62873.1"/>
    </source>
</evidence>
<dbReference type="Proteomes" id="UP000002866">
    <property type="component" value="Chromosome 9"/>
</dbReference>
<dbReference type="HOGENOM" id="CLU_371385_0_0_1"/>
<evidence type="ECO:0000256" key="1">
    <source>
        <dbReference type="ARBA" id="ARBA00004123"/>
    </source>
</evidence>
<dbReference type="GO" id="GO:0005634">
    <property type="term" value="C:nucleus"/>
    <property type="evidence" value="ECO:0007669"/>
    <property type="project" value="UniProtKB-SubCell"/>
</dbReference>
<evidence type="ECO:0000256" key="3">
    <source>
        <dbReference type="ARBA" id="ARBA00023015"/>
    </source>
</evidence>
<feature type="region of interest" description="Disordered" evidence="8">
    <location>
        <begin position="660"/>
        <end position="749"/>
    </location>
</feature>
<dbReference type="EMBL" id="HE806324">
    <property type="protein sequence ID" value="CCH62873.1"/>
    <property type="molecule type" value="Genomic_DNA"/>
</dbReference>
<evidence type="ECO:0000256" key="5">
    <source>
        <dbReference type="ARBA" id="ARBA00023242"/>
    </source>
</evidence>
<dbReference type="InterPro" id="IPR038096">
    <property type="entry name" value="TEA/ATTS_sf"/>
</dbReference>
<feature type="compositionally biased region" description="Low complexity" evidence="8">
    <location>
        <begin position="247"/>
        <end position="267"/>
    </location>
</feature>
<dbReference type="AlphaFoldDB" id="I2H921"/>
<feature type="domain" description="TEA" evidence="9">
    <location>
        <begin position="293"/>
        <end position="367"/>
    </location>
</feature>
<dbReference type="PRINTS" id="PR00065">
    <property type="entry name" value="TEADOMAIN"/>
</dbReference>
<evidence type="ECO:0000256" key="6">
    <source>
        <dbReference type="PROSITE-ProRule" id="PRU00505"/>
    </source>
</evidence>
<evidence type="ECO:0000256" key="8">
    <source>
        <dbReference type="SAM" id="MobiDB-lite"/>
    </source>
</evidence>
<evidence type="ECO:0000256" key="4">
    <source>
        <dbReference type="ARBA" id="ARBA00023163"/>
    </source>
</evidence>
<comment type="similarity">
    <text evidence="2">Belongs to the TEC1 family.</text>
</comment>
<keyword evidence="11" id="KW-1185">Reference proteome</keyword>
<feature type="compositionally biased region" description="Polar residues" evidence="8">
    <location>
        <begin position="701"/>
        <end position="725"/>
    </location>
</feature>
<feature type="DNA-binding region" description="TEA" evidence="6">
    <location>
        <begin position="293"/>
        <end position="367"/>
    </location>
</feature>
<dbReference type="Gene3D" id="6.10.20.40">
    <property type="entry name" value="TEA/ATTS domain"/>
    <property type="match status" value="1"/>
</dbReference>
<keyword evidence="3" id="KW-0805">Transcription regulation</keyword>
<keyword evidence="5" id="KW-0539">Nucleus</keyword>
<sequence>MNEKPNHANLRQIPIKSIPDKEDKPFRNLAPDSDPINNPQGEDEAINSNLQKKINDDEINDISSSSLESTSSSLKNYTQLSKTRVFDVFTQDVKNIDSNSDDTNSLQKSNDSKFDEIQDLDIFQLDELINNKIKEDFLKKLRKNNNNNNYNNKSIEDAKNIENLRDTDNIKSNNQSDHTNINLINSGSGKLLNEDTLSKKYPINKLSNSILERGTKPIPLNQLSLTSKISQARTVLDKPIISNTPLTSTQSNIPTNSNTSSISNPEPIDTKNISNTQNKSSNTPSSLTPQTGKSHDNDKWTAEVENAFVESLHLIIKNGPNKIKVLNKGYGRNELISMYILDKSGELRTKKQISSHIQVWKKAILNKISCNEDLEVQEKEINKLIENGAEQNEENIKKFNTIFEEILRKHNYRENSIDSSNSLSNSLSSLHSDKSNFDNSDSLYQELPKRYESPQLEYAKTIYQQVDNLKCVPITYPSLESQDITEEEKLAINKILQDAETLKRQQRLLIDKNWNESKLLLNQNNANTIREFSGEQTIDTSSNSKNLRKQIDINLEENHSSTVNERNEQKFQNTESNESLLQNKHNTINISNQIPFNKGFAKPPMGITPTWGMFPPYGPGLGYSPTHFQSPTVMRYPINNQQNRSFVDFQTQYNRVNPNYYSPLNTNFQRYSNSPSSRTGRTSPFNVNLNMESNLRDASYHESSNLQDNSTTEHQTFRQGLTSRPDQNKNSISSSSYENIESSIEDNDK</sequence>
<dbReference type="OrthoDB" id="10006572at2759"/>
<dbReference type="KEGG" id="tbl:TBLA_0I02150"/>